<keyword evidence="3" id="KW-1185">Reference proteome</keyword>
<proteinExistence type="predicted"/>
<dbReference type="EMBL" id="CAKJVI040000001">
    <property type="protein sequence ID" value="CAI3083006.1"/>
    <property type="molecule type" value="Genomic_DNA"/>
</dbReference>
<keyword evidence="1" id="KW-0175">Coiled coil</keyword>
<name>A0A9P1F9G4_9NEOP</name>
<sequence length="169" mass="19663">MDNVTIRNKLPRSKSDLDLSMTTQDVLNSTILDSTMLSTYSKIQNNTSFNSNEYLQEIENLKTKLEQAEHEIENLNSENHNLKITIEKQEKQIDILKILTYETGKRTKTTLTPLRQKIMHIRQHTTKTSPLNLYKSVLFNTPQKHVTKKHMDEKTCVANPSIEQNCRYA</sequence>
<protein>
    <submittedName>
        <fullName evidence="2">Uncharacterized protein</fullName>
    </submittedName>
</protein>
<evidence type="ECO:0000256" key="1">
    <source>
        <dbReference type="SAM" id="Coils"/>
    </source>
</evidence>
<accession>A0A9P1F9G4</accession>
<evidence type="ECO:0000313" key="3">
    <source>
        <dbReference type="Proteomes" id="UP001153714"/>
    </source>
</evidence>
<dbReference type="Proteomes" id="UP001153714">
    <property type="component" value="Unassembled WGS sequence"/>
</dbReference>
<reference evidence="2" key="1">
    <citation type="submission" date="2022-10" db="EMBL/GenBank/DDBJ databases">
        <authorList>
            <consortium name="ENA_rothamsted_submissions"/>
            <consortium name="culmorum"/>
            <person name="King R."/>
        </authorList>
    </citation>
    <scope>NUCLEOTIDE SEQUENCE</scope>
</reference>
<feature type="coiled-coil region" evidence="1">
    <location>
        <begin position="51"/>
        <end position="99"/>
    </location>
</feature>
<dbReference type="AlphaFoldDB" id="A0A9P1F9G4"/>
<organism evidence="2 3">
    <name type="scientific">Diatraea saccharalis</name>
    <name type="common">sugarcane borer</name>
    <dbReference type="NCBI Taxonomy" id="40085"/>
    <lineage>
        <taxon>Eukaryota</taxon>
        <taxon>Metazoa</taxon>
        <taxon>Ecdysozoa</taxon>
        <taxon>Arthropoda</taxon>
        <taxon>Hexapoda</taxon>
        <taxon>Insecta</taxon>
        <taxon>Pterygota</taxon>
        <taxon>Neoptera</taxon>
        <taxon>Endopterygota</taxon>
        <taxon>Lepidoptera</taxon>
        <taxon>Glossata</taxon>
        <taxon>Ditrysia</taxon>
        <taxon>Pyraloidea</taxon>
        <taxon>Crambidae</taxon>
        <taxon>Crambinae</taxon>
        <taxon>Diatraea</taxon>
    </lineage>
</organism>
<dbReference type="OrthoDB" id="7490061at2759"/>
<gene>
    <name evidence="2" type="ORF">DIATSA_LOCUS14132</name>
</gene>
<comment type="caution">
    <text evidence="2">The sequence shown here is derived from an EMBL/GenBank/DDBJ whole genome shotgun (WGS) entry which is preliminary data.</text>
</comment>
<evidence type="ECO:0000313" key="2">
    <source>
        <dbReference type="EMBL" id="CAI3083006.1"/>
    </source>
</evidence>